<accession>A0ABU6PV67</accession>
<evidence type="ECO:0000313" key="1">
    <source>
        <dbReference type="EMBL" id="MED5018786.1"/>
    </source>
</evidence>
<name>A0ABU6PV67_9BACL</name>
<protein>
    <submittedName>
        <fullName evidence="1">Winged helix DNA-binding domain-containing protein</fullName>
    </submittedName>
</protein>
<sequence length="378" mass="42172">MVKPGKPFTPGISEPCDILTKKALNRALLARQMLLERAALPAAEVIGNLVGLQAQAPNSPYFALWTRIEGFRQEDLTGLIESRQAVRIALMRSTIHLVSAQDAIRLRPHVQPVLERGLMGNYGKKLAELDLNDIAEAGRTLVETEPLTLKDLGQKLSMQWNGRDPEALAMVIRNKVPLVQIPPRGLWGKSGQAFYTTAEAWFGNVAHEPASMDSIVLRYLAAFGPATVKDIQTWSGLTKLKAVVDRLRPSLAVFHDEAGHELFDLPDAPRPSEETPSPPRFLGEFDQMLLSYADRSRVMSEEDRTKVFTTNGIIRSVILVDGFVHGLWKLSESKTKTVLDIAPFRQLDARQLEELRKEGTKLLQFAAPVQHETEIRFT</sequence>
<dbReference type="RefSeq" id="WP_328279334.1">
    <property type="nucleotide sequence ID" value="NZ_JARTLD010000038.1"/>
</dbReference>
<dbReference type="GO" id="GO:0003677">
    <property type="term" value="F:DNA binding"/>
    <property type="evidence" value="ECO:0007669"/>
    <property type="project" value="UniProtKB-KW"/>
</dbReference>
<organism evidence="1 2">
    <name type="scientific">Paenibacillus chibensis</name>
    <dbReference type="NCBI Taxonomy" id="59846"/>
    <lineage>
        <taxon>Bacteria</taxon>
        <taxon>Bacillati</taxon>
        <taxon>Bacillota</taxon>
        <taxon>Bacilli</taxon>
        <taxon>Bacillales</taxon>
        <taxon>Paenibacillaceae</taxon>
        <taxon>Paenibacillus</taxon>
    </lineage>
</organism>
<evidence type="ECO:0000313" key="2">
    <source>
        <dbReference type="Proteomes" id="UP001343257"/>
    </source>
</evidence>
<dbReference type="InterPro" id="IPR009351">
    <property type="entry name" value="AlkZ-like"/>
</dbReference>
<comment type="caution">
    <text evidence="1">The sequence shown here is derived from an EMBL/GenBank/DDBJ whole genome shotgun (WGS) entry which is preliminary data.</text>
</comment>
<dbReference type="PANTHER" id="PTHR38479:SF2">
    <property type="entry name" value="WINGED HELIX DNA-BINDING DOMAIN-CONTAINING PROTEIN"/>
    <property type="match status" value="1"/>
</dbReference>
<reference evidence="1 2" key="1">
    <citation type="submission" date="2023-03" db="EMBL/GenBank/DDBJ databases">
        <title>Bacillus Genome Sequencing.</title>
        <authorList>
            <person name="Dunlap C."/>
        </authorList>
    </citation>
    <scope>NUCLEOTIDE SEQUENCE [LARGE SCALE GENOMIC DNA]</scope>
    <source>
        <strain evidence="1 2">NRS-52</strain>
    </source>
</reference>
<dbReference type="EMBL" id="JARTLD010000038">
    <property type="protein sequence ID" value="MED5018786.1"/>
    <property type="molecule type" value="Genomic_DNA"/>
</dbReference>
<keyword evidence="2" id="KW-1185">Reference proteome</keyword>
<keyword evidence="1" id="KW-0238">DNA-binding</keyword>
<proteinExistence type="predicted"/>
<dbReference type="Proteomes" id="UP001343257">
    <property type="component" value="Unassembled WGS sequence"/>
</dbReference>
<dbReference type="Pfam" id="PF06224">
    <property type="entry name" value="AlkZ-like"/>
    <property type="match status" value="1"/>
</dbReference>
<gene>
    <name evidence="1" type="ORF">P9847_15865</name>
</gene>
<dbReference type="PANTHER" id="PTHR38479">
    <property type="entry name" value="LMO0824 PROTEIN"/>
    <property type="match status" value="1"/>
</dbReference>